<dbReference type="Pfam" id="PF10169">
    <property type="entry name" value="LLPH"/>
    <property type="match status" value="1"/>
</dbReference>
<evidence type="ECO:0000256" key="2">
    <source>
        <dbReference type="ARBA" id="ARBA00034141"/>
    </source>
</evidence>
<feature type="region of interest" description="Disordered" evidence="4">
    <location>
        <begin position="57"/>
        <end position="81"/>
    </location>
</feature>
<dbReference type="PANTHER" id="PTHR34253">
    <property type="entry name" value="PROTEIN LLP HOMOLOG"/>
    <property type="match status" value="1"/>
</dbReference>
<dbReference type="InterPro" id="IPR018784">
    <property type="entry name" value="LLPH-like"/>
</dbReference>
<protein>
    <recommendedName>
        <fullName evidence="2">Protein LLP homolog</fullName>
    </recommendedName>
    <alternativeName>
        <fullName evidence="3">Protein LAPS18-like</fullName>
    </alternativeName>
</protein>
<dbReference type="AlphaFoldDB" id="A0A8C3VPA5"/>
<dbReference type="GO" id="GO:0005730">
    <property type="term" value="C:nucleolus"/>
    <property type="evidence" value="ECO:0007669"/>
    <property type="project" value="TreeGrafter"/>
</dbReference>
<dbReference type="Proteomes" id="UP000694540">
    <property type="component" value="Unplaced"/>
</dbReference>
<reference evidence="5" key="2">
    <citation type="submission" date="2025-09" db="UniProtKB">
        <authorList>
            <consortium name="Ensembl"/>
        </authorList>
    </citation>
    <scope>IDENTIFICATION</scope>
</reference>
<reference evidence="5" key="1">
    <citation type="submission" date="2025-08" db="UniProtKB">
        <authorList>
            <consortium name="Ensembl"/>
        </authorList>
    </citation>
    <scope>IDENTIFICATION</scope>
</reference>
<dbReference type="GO" id="GO:0097484">
    <property type="term" value="P:dendrite extension"/>
    <property type="evidence" value="ECO:0007669"/>
    <property type="project" value="TreeGrafter"/>
</dbReference>
<sequence>MAESLQSKWERKMRTEKKKKKPKKNGPKELSKLKCILKVDGDVLMKDIQEIATVMEPKSGFPQSKRVSEGAQDGNHSPFVI</sequence>
<name>A0A8C3VPA5_9CETA</name>
<comment type="similarity">
    <text evidence="1">Belongs to the learning-associated protein family.</text>
</comment>
<dbReference type="GO" id="GO:0003723">
    <property type="term" value="F:RNA binding"/>
    <property type="evidence" value="ECO:0007669"/>
    <property type="project" value="TreeGrafter"/>
</dbReference>
<dbReference type="PANTHER" id="PTHR34253:SF1">
    <property type="entry name" value="PROTEIN LLP HOMOLOG"/>
    <property type="match status" value="1"/>
</dbReference>
<organism evidence="5 6">
    <name type="scientific">Catagonus wagneri</name>
    <name type="common">Chacoan peccary</name>
    <dbReference type="NCBI Taxonomy" id="51154"/>
    <lineage>
        <taxon>Eukaryota</taxon>
        <taxon>Metazoa</taxon>
        <taxon>Chordata</taxon>
        <taxon>Craniata</taxon>
        <taxon>Vertebrata</taxon>
        <taxon>Euteleostomi</taxon>
        <taxon>Mammalia</taxon>
        <taxon>Eutheria</taxon>
        <taxon>Laurasiatheria</taxon>
        <taxon>Artiodactyla</taxon>
        <taxon>Suina</taxon>
        <taxon>Tayassuidae</taxon>
        <taxon>Catagonus</taxon>
    </lineage>
</organism>
<dbReference type="Ensembl" id="ENSCWAT00000001540.1">
    <property type="protein sequence ID" value="ENSCWAP00000001395.1"/>
    <property type="gene ID" value="ENSCWAG00000001175.1"/>
</dbReference>
<evidence type="ECO:0000256" key="4">
    <source>
        <dbReference type="SAM" id="MobiDB-lite"/>
    </source>
</evidence>
<evidence type="ECO:0000313" key="5">
    <source>
        <dbReference type="Ensembl" id="ENSCWAP00000001395.1"/>
    </source>
</evidence>
<accession>A0A8C3VPA5</accession>
<feature type="compositionally biased region" description="Basic residues" evidence="4">
    <location>
        <begin position="14"/>
        <end position="25"/>
    </location>
</feature>
<evidence type="ECO:0000313" key="6">
    <source>
        <dbReference type="Proteomes" id="UP000694540"/>
    </source>
</evidence>
<evidence type="ECO:0000256" key="3">
    <source>
        <dbReference type="ARBA" id="ARBA00034144"/>
    </source>
</evidence>
<keyword evidence="6" id="KW-1185">Reference proteome</keyword>
<evidence type="ECO:0000256" key="1">
    <source>
        <dbReference type="ARBA" id="ARBA00034118"/>
    </source>
</evidence>
<proteinExistence type="inferred from homology"/>
<feature type="region of interest" description="Disordered" evidence="4">
    <location>
        <begin position="1"/>
        <end position="30"/>
    </location>
</feature>
<dbReference type="GeneTree" id="ENSGT00940000174110"/>
<dbReference type="GO" id="GO:0001099">
    <property type="term" value="F:basal RNA polymerase II transcription machinery binding"/>
    <property type="evidence" value="ECO:0007669"/>
    <property type="project" value="TreeGrafter"/>
</dbReference>